<reference evidence="2 3" key="1">
    <citation type="submission" date="2024-02" db="EMBL/GenBank/DDBJ databases">
        <authorList>
            <person name="Daric V."/>
            <person name="Darras S."/>
        </authorList>
    </citation>
    <scope>NUCLEOTIDE SEQUENCE [LARGE SCALE GENOMIC DNA]</scope>
</reference>
<keyword evidence="3" id="KW-1185">Reference proteome</keyword>
<gene>
    <name evidence="2" type="ORF">CVLEPA_LOCUS4221</name>
</gene>
<dbReference type="SUPFAM" id="SSF52799">
    <property type="entry name" value="(Phosphotyrosine protein) phosphatases II"/>
    <property type="match status" value="1"/>
</dbReference>
<dbReference type="InterPro" id="IPR039802">
    <property type="entry name" value="MTMR14"/>
</dbReference>
<feature type="region of interest" description="Disordered" evidence="1">
    <location>
        <begin position="693"/>
        <end position="721"/>
    </location>
</feature>
<proteinExistence type="predicted"/>
<comment type="caution">
    <text evidence="2">The sequence shown here is derived from an EMBL/GenBank/DDBJ whole genome shotgun (WGS) entry which is preliminary data.</text>
</comment>
<name>A0ABP0F7W8_CLALP</name>
<evidence type="ECO:0000313" key="3">
    <source>
        <dbReference type="Proteomes" id="UP001642483"/>
    </source>
</evidence>
<evidence type="ECO:0000313" key="2">
    <source>
        <dbReference type="EMBL" id="CAK8674524.1"/>
    </source>
</evidence>
<dbReference type="InterPro" id="IPR016130">
    <property type="entry name" value="Tyr_Pase_AS"/>
</dbReference>
<dbReference type="PROSITE" id="PS00383">
    <property type="entry name" value="TYR_PHOSPHATASE_1"/>
    <property type="match status" value="1"/>
</dbReference>
<evidence type="ECO:0008006" key="4">
    <source>
        <dbReference type="Google" id="ProtNLM"/>
    </source>
</evidence>
<feature type="compositionally biased region" description="Polar residues" evidence="1">
    <location>
        <begin position="703"/>
        <end position="721"/>
    </location>
</feature>
<dbReference type="EMBL" id="CAWYQH010000013">
    <property type="protein sequence ID" value="CAK8674524.1"/>
    <property type="molecule type" value="Genomic_DNA"/>
</dbReference>
<sequence length="820" mass="91782">MTEEKSKIFQLLSRGLRDGGLFLPSDKYSSQLNDDCLELFERDNVCLTLNNTKGSLCSTYPAHLIVPVEQKIPGECDVYVNGGQQDRETMLELIKKGRFARTRGRFPVPVMLFRGKFICRSSTLARSPEMYTRIGFQYFMNSETPAEEQNGHQNGLSGKQSMNGIDLDSNHVNGVSNENEPTVVYTKSSSSHPMQRSMVMGESVSKKQKLLQTSMNGANQNTEWLVDKMRNADIDVLHSLRVNVICDLMVEKKKLKFGMHVTSSEKVDRLNRYSDFNLVGIPYPGCEFFADYSLNHYTGIGLKFDWTQQFVDAELLISDDFKKLCDVKWNEYEHWDLVTLTQNYLILLLNCLLSRSSSGMLLHCISGWDRTPLFVSLLRLSLWADGLIHQSLNAEEIVYLTLAYDWLLFSHQFADRIDKSEEIMHFCFDFLKYIVSEDFSLLPVLGKEGVGLFDPNREEVFSFEDDDKLIEQSSDSDLKHCLADCNGFVGNGKAHCLQLDDNLEASNGLSVNGVEIEKVFTSTCNASATSSSPINMDDVKNCLDNIMSQVEKEPNAAEQNSTFESSHCDMPDSNVSTLSVMKDEAPVLELEQQILSMHEELQTIAVQTSVSTDPMQNEEISDAILPLSGANGLPIVPSPLSALSASIETAKDKINPTPCSLLSEQTQKNLSNSAHDLSHHLCKSEPISVPIGCQRSPAKADSNRGTDSLDSSQSNSATMAEPGSSWQFISSLSSDSDVQHENCPRRSTPRFNIHTTACYNAAEEANLKSMLEKRKERLKMAQKVMIPAYCAVVQEQRQRQVQQGAFSTIMGQIVHFVKRS</sequence>
<dbReference type="Proteomes" id="UP001642483">
    <property type="component" value="Unassembled WGS sequence"/>
</dbReference>
<dbReference type="InterPro" id="IPR029021">
    <property type="entry name" value="Prot-tyrosine_phosphatase-like"/>
</dbReference>
<accession>A0ABP0F7W8</accession>
<protein>
    <recommendedName>
        <fullName evidence="4">Myotubularin-related protein 14</fullName>
    </recommendedName>
</protein>
<dbReference type="PANTHER" id="PTHR13524">
    <property type="entry name" value="MYOTUBULARIN-RELATED"/>
    <property type="match status" value="1"/>
</dbReference>
<evidence type="ECO:0000256" key="1">
    <source>
        <dbReference type="SAM" id="MobiDB-lite"/>
    </source>
</evidence>
<dbReference type="PANTHER" id="PTHR13524:SF2">
    <property type="entry name" value="MYOTUBULARIN-RELATED PROTEIN 14"/>
    <property type="match status" value="1"/>
</dbReference>
<organism evidence="2 3">
    <name type="scientific">Clavelina lepadiformis</name>
    <name type="common">Light-bulb sea squirt</name>
    <name type="synonym">Ascidia lepadiformis</name>
    <dbReference type="NCBI Taxonomy" id="159417"/>
    <lineage>
        <taxon>Eukaryota</taxon>
        <taxon>Metazoa</taxon>
        <taxon>Chordata</taxon>
        <taxon>Tunicata</taxon>
        <taxon>Ascidiacea</taxon>
        <taxon>Aplousobranchia</taxon>
        <taxon>Clavelinidae</taxon>
        <taxon>Clavelina</taxon>
    </lineage>
</organism>